<name>A0A0K2UKC7_LEPSM</name>
<sequence length="10" mass="1150">MAKMANEINE</sequence>
<proteinExistence type="predicted"/>
<accession>A0A0K2UKC7</accession>
<dbReference type="EMBL" id="HACA01021378">
    <property type="protein sequence ID" value="CDW38739.1"/>
    <property type="molecule type" value="Transcribed_RNA"/>
</dbReference>
<evidence type="ECO:0000313" key="1">
    <source>
        <dbReference type="EMBL" id="CDW38739.1"/>
    </source>
</evidence>
<organism evidence="1">
    <name type="scientific">Lepeophtheirus salmonis</name>
    <name type="common">Salmon louse</name>
    <name type="synonym">Caligus salmonis</name>
    <dbReference type="NCBI Taxonomy" id="72036"/>
    <lineage>
        <taxon>Eukaryota</taxon>
        <taxon>Metazoa</taxon>
        <taxon>Ecdysozoa</taxon>
        <taxon>Arthropoda</taxon>
        <taxon>Crustacea</taxon>
        <taxon>Multicrustacea</taxon>
        <taxon>Hexanauplia</taxon>
        <taxon>Copepoda</taxon>
        <taxon>Siphonostomatoida</taxon>
        <taxon>Caligidae</taxon>
        <taxon>Lepeophtheirus</taxon>
    </lineage>
</organism>
<protein>
    <submittedName>
        <fullName evidence="1">Uncharacterized protein</fullName>
    </submittedName>
</protein>
<reference evidence="1" key="1">
    <citation type="submission" date="2014-05" db="EMBL/GenBank/DDBJ databases">
        <authorList>
            <person name="Chronopoulou M."/>
        </authorList>
    </citation>
    <scope>NUCLEOTIDE SEQUENCE</scope>
    <source>
        <tissue evidence="1">Whole organism</tissue>
    </source>
</reference>